<feature type="compositionally biased region" description="Basic and acidic residues" evidence="1">
    <location>
        <begin position="40"/>
        <end position="56"/>
    </location>
</feature>
<sequence length="128" mass="14290">MEGVGNQSNDTTNFGPSELVGGDFEDNPTTHQIVNNNDLANDRVNESDNDSPLDHEGMDDDQLSADDDESDEDVAPPGDLSFNYHSNVIPYLDNTEEEGPEDFACMRDNIHIRVALWDFEFPKVIKLC</sequence>
<dbReference type="OrthoDB" id="1316348at2759"/>
<accession>A0A9Q1MIJ8</accession>
<comment type="caution">
    <text evidence="2">The sequence shown here is derived from an EMBL/GenBank/DDBJ whole genome shotgun (WGS) entry which is preliminary data.</text>
</comment>
<keyword evidence="3" id="KW-1185">Reference proteome</keyword>
<reference evidence="3" key="1">
    <citation type="journal article" date="2023" name="Proc. Natl. Acad. Sci. U.S.A.">
        <title>Genomic and structural basis for evolution of tropane alkaloid biosynthesis.</title>
        <authorList>
            <person name="Wanga Y.-J."/>
            <person name="Taina T."/>
            <person name="Yua J.-Y."/>
            <person name="Lia J."/>
            <person name="Xua B."/>
            <person name="Chenc J."/>
            <person name="D'Auriad J.C."/>
            <person name="Huanga J.-P."/>
            <person name="Huanga S.-X."/>
        </authorList>
    </citation>
    <scope>NUCLEOTIDE SEQUENCE [LARGE SCALE GENOMIC DNA]</scope>
    <source>
        <strain evidence="3">cv. KIB-2019</strain>
    </source>
</reference>
<dbReference type="Proteomes" id="UP001152561">
    <property type="component" value="Unassembled WGS sequence"/>
</dbReference>
<evidence type="ECO:0000256" key="1">
    <source>
        <dbReference type="SAM" id="MobiDB-lite"/>
    </source>
</evidence>
<protein>
    <submittedName>
        <fullName evidence="2">Uncharacterized protein</fullName>
    </submittedName>
</protein>
<proteinExistence type="predicted"/>
<gene>
    <name evidence="2" type="ORF">K7X08_000031</name>
</gene>
<feature type="compositionally biased region" description="Polar residues" evidence="1">
    <location>
        <begin position="1"/>
        <end position="15"/>
    </location>
</feature>
<organism evidence="2 3">
    <name type="scientific">Anisodus acutangulus</name>
    <dbReference type="NCBI Taxonomy" id="402998"/>
    <lineage>
        <taxon>Eukaryota</taxon>
        <taxon>Viridiplantae</taxon>
        <taxon>Streptophyta</taxon>
        <taxon>Embryophyta</taxon>
        <taxon>Tracheophyta</taxon>
        <taxon>Spermatophyta</taxon>
        <taxon>Magnoliopsida</taxon>
        <taxon>eudicotyledons</taxon>
        <taxon>Gunneridae</taxon>
        <taxon>Pentapetalae</taxon>
        <taxon>asterids</taxon>
        <taxon>lamiids</taxon>
        <taxon>Solanales</taxon>
        <taxon>Solanaceae</taxon>
        <taxon>Solanoideae</taxon>
        <taxon>Hyoscyameae</taxon>
        <taxon>Anisodus</taxon>
    </lineage>
</organism>
<feature type="compositionally biased region" description="Polar residues" evidence="1">
    <location>
        <begin position="27"/>
        <end position="39"/>
    </location>
</feature>
<name>A0A9Q1MIJ8_9SOLA</name>
<evidence type="ECO:0000313" key="2">
    <source>
        <dbReference type="EMBL" id="KAJ8559263.1"/>
    </source>
</evidence>
<dbReference type="EMBL" id="JAJAGQ010000006">
    <property type="protein sequence ID" value="KAJ8559263.1"/>
    <property type="molecule type" value="Genomic_DNA"/>
</dbReference>
<feature type="compositionally biased region" description="Acidic residues" evidence="1">
    <location>
        <begin position="57"/>
        <end position="74"/>
    </location>
</feature>
<feature type="region of interest" description="Disordered" evidence="1">
    <location>
        <begin position="1"/>
        <end position="82"/>
    </location>
</feature>
<dbReference type="AlphaFoldDB" id="A0A9Q1MIJ8"/>
<evidence type="ECO:0000313" key="3">
    <source>
        <dbReference type="Proteomes" id="UP001152561"/>
    </source>
</evidence>